<dbReference type="OrthoDB" id="7669690at2759"/>
<keyword evidence="1" id="KW-0472">Membrane</keyword>
<feature type="transmembrane region" description="Helical" evidence="1">
    <location>
        <begin position="205"/>
        <end position="223"/>
    </location>
</feature>
<comment type="caution">
    <text evidence="2">The sequence shown here is derived from an EMBL/GenBank/DDBJ whole genome shotgun (WGS) entry which is preliminary data.</text>
</comment>
<dbReference type="EMBL" id="QOIP01000006">
    <property type="protein sequence ID" value="RLU22066.1"/>
    <property type="molecule type" value="Genomic_DNA"/>
</dbReference>
<reference evidence="2" key="1">
    <citation type="journal article" date="2018" name="Genome Res.">
        <title>The genomic architecture and molecular evolution of ant odorant receptors.</title>
        <authorList>
            <person name="McKenzie S.K."/>
            <person name="Kronauer D.J.C."/>
        </authorList>
    </citation>
    <scope>NUCLEOTIDE SEQUENCE [LARGE SCALE GENOMIC DNA]</scope>
    <source>
        <strain evidence="2">Clonal line C1</strain>
    </source>
</reference>
<name>A0A3L8DP52_OOCBI</name>
<protein>
    <submittedName>
        <fullName evidence="2">Uncharacterized protein</fullName>
    </submittedName>
</protein>
<keyword evidence="1" id="KW-1133">Transmembrane helix</keyword>
<evidence type="ECO:0000313" key="2">
    <source>
        <dbReference type="EMBL" id="RLU22066.1"/>
    </source>
</evidence>
<proteinExistence type="predicted"/>
<dbReference type="AlphaFoldDB" id="A0A3L8DP52"/>
<sequence length="226" mass="26431">MKSKIEKDKQECLKPKVKVQHSPLSSTEWRTFLIMWDSVNRNISLYDATKNDFFLKYQDEQKTNSTKIYYMKLFSLSPIFYRFHIYTFLHTTVENATLTSPIFQFNNGIICIQLLIGLCVECDINIILFDDTRNEELKKLTVKGSSKAAAHGLPTWQFVKIEHLTNRNSAIMELRPILNSNSPKPLWAVANVRQCPRKGTNPLNYMLYLLINSFFYFFSCISVKKF</sequence>
<organism evidence="2">
    <name type="scientific">Ooceraea biroi</name>
    <name type="common">Clonal raider ant</name>
    <name type="synonym">Cerapachys biroi</name>
    <dbReference type="NCBI Taxonomy" id="2015173"/>
    <lineage>
        <taxon>Eukaryota</taxon>
        <taxon>Metazoa</taxon>
        <taxon>Ecdysozoa</taxon>
        <taxon>Arthropoda</taxon>
        <taxon>Hexapoda</taxon>
        <taxon>Insecta</taxon>
        <taxon>Pterygota</taxon>
        <taxon>Neoptera</taxon>
        <taxon>Endopterygota</taxon>
        <taxon>Hymenoptera</taxon>
        <taxon>Apocrita</taxon>
        <taxon>Aculeata</taxon>
        <taxon>Formicoidea</taxon>
        <taxon>Formicidae</taxon>
        <taxon>Dorylinae</taxon>
        <taxon>Ooceraea</taxon>
    </lineage>
</organism>
<evidence type="ECO:0000256" key="1">
    <source>
        <dbReference type="SAM" id="Phobius"/>
    </source>
</evidence>
<accession>A0A3L8DP52</accession>
<keyword evidence="1" id="KW-0812">Transmembrane</keyword>
<dbReference type="Proteomes" id="UP000279307">
    <property type="component" value="Chromosome 6"/>
</dbReference>
<reference evidence="2" key="2">
    <citation type="submission" date="2018-07" db="EMBL/GenBank/DDBJ databases">
        <authorList>
            <person name="Mckenzie S.K."/>
            <person name="Kronauer D.J.C."/>
        </authorList>
    </citation>
    <scope>NUCLEOTIDE SEQUENCE</scope>
    <source>
        <strain evidence="2">Clonal line C1</strain>
    </source>
</reference>
<gene>
    <name evidence="2" type="ORF">DMN91_006446</name>
</gene>